<sequence>MKNRRALLLGGLAVLSIVFTACGETKQEQVSMPQQTQQPTTPLTAQEFQQAFSDPTPFKGRQVEYYGKVFTDVERNADGTFIQAWADPKNSTGNTIISYGDPNLDVKNGDLIHVIGTIRDKFTGQNAFGAEIVAPLIDATSIEKATYTDLYPAIKTIEVNQEQNHKGFVVKVHKVEIAEQETRVYVSVENKRKNDISLFTHKTRIIEGERQLDVEDNFEANYPKLQSDIAPGVTSEGVLVFKPMAPDISSFKLQFEGMSSDFVTQIAPFEFTITQK</sequence>
<keyword evidence="2" id="KW-0614">Plasmid</keyword>
<organism evidence="2 3">
    <name type="scientific">Aneurinibacillus thermoaerophilus</name>
    <dbReference type="NCBI Taxonomy" id="143495"/>
    <lineage>
        <taxon>Bacteria</taxon>
        <taxon>Bacillati</taxon>
        <taxon>Bacillota</taxon>
        <taxon>Bacilli</taxon>
        <taxon>Bacillales</taxon>
        <taxon>Paenibacillaceae</taxon>
        <taxon>Aneurinibacillus group</taxon>
        <taxon>Aneurinibacillus</taxon>
    </lineage>
</organism>
<dbReference type="Proteomes" id="UP000826616">
    <property type="component" value="Plasmid pAT1"/>
</dbReference>
<keyword evidence="1" id="KW-0732">Signal</keyword>
<proteinExistence type="predicted"/>
<feature type="chain" id="PRO_5047231809" description="DUF4352 domain-containing protein" evidence="1">
    <location>
        <begin position="24"/>
        <end position="276"/>
    </location>
</feature>
<evidence type="ECO:0000256" key="1">
    <source>
        <dbReference type="SAM" id="SignalP"/>
    </source>
</evidence>
<gene>
    <name evidence="2" type="ORF">K3F53_18930</name>
</gene>
<dbReference type="EMBL" id="CP080765">
    <property type="protein sequence ID" value="QYY44720.1"/>
    <property type="molecule type" value="Genomic_DNA"/>
</dbReference>
<dbReference type="PROSITE" id="PS51257">
    <property type="entry name" value="PROKAR_LIPOPROTEIN"/>
    <property type="match status" value="1"/>
</dbReference>
<name>A0ABX8YH22_ANETH</name>
<accession>A0ABX8YH22</accession>
<dbReference type="RefSeq" id="WP_220561124.1">
    <property type="nucleotide sequence ID" value="NZ_CP080765.1"/>
</dbReference>
<evidence type="ECO:0000313" key="3">
    <source>
        <dbReference type="Proteomes" id="UP000826616"/>
    </source>
</evidence>
<evidence type="ECO:0008006" key="4">
    <source>
        <dbReference type="Google" id="ProtNLM"/>
    </source>
</evidence>
<protein>
    <recommendedName>
        <fullName evidence="4">DUF4352 domain-containing protein</fullName>
    </recommendedName>
</protein>
<keyword evidence="3" id="KW-1185">Reference proteome</keyword>
<reference evidence="2 3" key="1">
    <citation type="submission" date="2021-08" db="EMBL/GenBank/DDBJ databases">
        <title>Complete genome sequence of the strain Aneurinibacillus thermoaerophilus CCM 8960.</title>
        <authorList>
            <person name="Musilova J."/>
            <person name="Kourilova X."/>
            <person name="Pernicova I."/>
            <person name="Bezdicek M."/>
            <person name="Lengerova M."/>
            <person name="Obruca S."/>
            <person name="Sedlar K."/>
        </authorList>
    </citation>
    <scope>NUCLEOTIDE SEQUENCE [LARGE SCALE GENOMIC DNA]</scope>
    <source>
        <strain evidence="2 3">CCM 8960</strain>
        <plasmid evidence="2 3">pAT1</plasmid>
    </source>
</reference>
<evidence type="ECO:0000313" key="2">
    <source>
        <dbReference type="EMBL" id="QYY44720.1"/>
    </source>
</evidence>
<feature type="signal peptide" evidence="1">
    <location>
        <begin position="1"/>
        <end position="23"/>
    </location>
</feature>
<dbReference type="GeneID" id="97143458"/>
<geneLocation type="plasmid" evidence="2 3">
    <name>pAT1</name>
</geneLocation>